<dbReference type="FunFam" id="3.10.100.10:FF:000115">
    <property type="entry name" value="C-type lectin domain family 4 member K"/>
    <property type="match status" value="1"/>
</dbReference>
<dbReference type="GO" id="GO:0016020">
    <property type="term" value="C:membrane"/>
    <property type="evidence" value="ECO:0007669"/>
    <property type="project" value="UniProtKB-SubCell"/>
</dbReference>
<evidence type="ECO:0000259" key="14">
    <source>
        <dbReference type="PROSITE" id="PS50041"/>
    </source>
</evidence>
<dbReference type="GO" id="GO:0051607">
    <property type="term" value="P:defense response to virus"/>
    <property type="evidence" value="ECO:0007669"/>
    <property type="project" value="Ensembl"/>
</dbReference>
<evidence type="ECO:0000256" key="1">
    <source>
        <dbReference type="ARBA" id="ARBA00004606"/>
    </source>
</evidence>
<dbReference type="Proteomes" id="UP000694554">
    <property type="component" value="Chromosome 13"/>
</dbReference>
<evidence type="ECO:0000256" key="9">
    <source>
        <dbReference type="ARBA" id="ARBA00023157"/>
    </source>
</evidence>
<dbReference type="CDD" id="cd03590">
    <property type="entry name" value="CLECT_DC-SIGN_like"/>
    <property type="match status" value="1"/>
</dbReference>
<evidence type="ECO:0000256" key="6">
    <source>
        <dbReference type="ARBA" id="ARBA00022989"/>
    </source>
</evidence>
<evidence type="ECO:0000313" key="15">
    <source>
        <dbReference type="Ensembl" id="ENSPSNP00000010811.1"/>
    </source>
</evidence>
<evidence type="ECO:0000256" key="8">
    <source>
        <dbReference type="ARBA" id="ARBA00023136"/>
    </source>
</evidence>
<dbReference type="InterPro" id="IPR033989">
    <property type="entry name" value="CD209-like_CTLD"/>
</dbReference>
<proteinExistence type="predicted"/>
<comment type="subunit">
    <text evidence="2">Homotrimer.</text>
</comment>
<protein>
    <recommendedName>
        <fullName evidence="11">C-type lectin domain family 4 member K</fullName>
    </recommendedName>
    <alternativeName>
        <fullName evidence="12">Langerin</fullName>
    </alternativeName>
</protein>
<name>A0A8C9BJD9_PHOSS</name>
<keyword evidence="5" id="KW-0735">Signal-anchor</keyword>
<dbReference type="GeneTree" id="ENSGT00940000161863"/>
<keyword evidence="10" id="KW-0325">Glycoprotein</keyword>
<dbReference type="Gene3D" id="3.10.100.10">
    <property type="entry name" value="Mannose-Binding Protein A, subunit A"/>
    <property type="match status" value="1"/>
</dbReference>
<gene>
    <name evidence="15" type="primary">CD207</name>
</gene>
<keyword evidence="6" id="KW-1133">Transmembrane helix</keyword>
<keyword evidence="8" id="KW-0472">Membrane</keyword>
<dbReference type="Gene3D" id="1.20.5.170">
    <property type="match status" value="1"/>
</dbReference>
<evidence type="ECO:0000256" key="12">
    <source>
        <dbReference type="ARBA" id="ARBA00080079"/>
    </source>
</evidence>
<evidence type="ECO:0000256" key="2">
    <source>
        <dbReference type="ARBA" id="ARBA00011233"/>
    </source>
</evidence>
<keyword evidence="7 13" id="KW-0175">Coiled coil</keyword>
<reference evidence="15" key="1">
    <citation type="submission" date="2019-08" db="EMBL/GenBank/DDBJ databases">
        <title>Phocoena sinus (Vaquita) genome, mPhoSin1, primary haplotype.</title>
        <authorList>
            <person name="Morin P."/>
            <person name="Mountcastle J."/>
            <person name="Fungtammasan C."/>
            <person name="Rhie A."/>
            <person name="Rojas-Bracho L."/>
            <person name="Smith C.R."/>
            <person name="Taylor B.L."/>
            <person name="Gulland F.M.D."/>
            <person name="Musser W."/>
            <person name="Houck M."/>
            <person name="Haase B."/>
            <person name="Paez S."/>
            <person name="Howe K."/>
            <person name="Torrance J."/>
            <person name="Formenti G."/>
            <person name="Phillippy A."/>
            <person name="Ryder O."/>
            <person name="Jarvis E.D."/>
            <person name="Fedrigo O."/>
        </authorList>
    </citation>
    <scope>NUCLEOTIDE SEQUENCE [LARGE SCALE GENOMIC DNA]</scope>
</reference>
<evidence type="ECO:0000256" key="5">
    <source>
        <dbReference type="ARBA" id="ARBA00022968"/>
    </source>
</evidence>
<dbReference type="SMART" id="SM00034">
    <property type="entry name" value="CLECT"/>
    <property type="match status" value="1"/>
</dbReference>
<dbReference type="InterPro" id="IPR050111">
    <property type="entry name" value="C-type_lectin/snaclec_domain"/>
</dbReference>
<evidence type="ECO:0000256" key="11">
    <source>
        <dbReference type="ARBA" id="ARBA00074414"/>
    </source>
</evidence>
<dbReference type="Ensembl" id="ENSPSNT00000012216.1">
    <property type="protein sequence ID" value="ENSPSNP00000010811.1"/>
    <property type="gene ID" value="ENSPSNG00000007986.1"/>
</dbReference>
<keyword evidence="4" id="KW-0430">Lectin</keyword>
<dbReference type="InterPro" id="IPR016187">
    <property type="entry name" value="CTDL_fold"/>
</dbReference>
<reference evidence="15" key="3">
    <citation type="submission" date="2025-09" db="UniProtKB">
        <authorList>
            <consortium name="Ensembl"/>
        </authorList>
    </citation>
    <scope>IDENTIFICATION</scope>
</reference>
<keyword evidence="16" id="KW-1185">Reference proteome</keyword>
<evidence type="ECO:0000313" key="16">
    <source>
        <dbReference type="Proteomes" id="UP000694554"/>
    </source>
</evidence>
<evidence type="ECO:0000256" key="13">
    <source>
        <dbReference type="SAM" id="Coils"/>
    </source>
</evidence>
<dbReference type="GO" id="GO:0030246">
    <property type="term" value="F:carbohydrate binding"/>
    <property type="evidence" value="ECO:0007669"/>
    <property type="project" value="UniProtKB-KW"/>
</dbReference>
<evidence type="ECO:0000256" key="10">
    <source>
        <dbReference type="ARBA" id="ARBA00023180"/>
    </source>
</evidence>
<dbReference type="SUPFAM" id="SSF56436">
    <property type="entry name" value="C-type lectin-like"/>
    <property type="match status" value="1"/>
</dbReference>
<evidence type="ECO:0000256" key="7">
    <source>
        <dbReference type="ARBA" id="ARBA00023054"/>
    </source>
</evidence>
<dbReference type="Pfam" id="PF00059">
    <property type="entry name" value="Lectin_C"/>
    <property type="match status" value="1"/>
</dbReference>
<dbReference type="AlphaFoldDB" id="A0A8C9BJD9"/>
<dbReference type="PANTHER" id="PTHR22803">
    <property type="entry name" value="MANNOSE, PHOSPHOLIPASE, LECTIN RECEPTOR RELATED"/>
    <property type="match status" value="1"/>
</dbReference>
<organism evidence="15 16">
    <name type="scientific">Phocoena sinus</name>
    <name type="common">Vaquita</name>
    <dbReference type="NCBI Taxonomy" id="42100"/>
    <lineage>
        <taxon>Eukaryota</taxon>
        <taxon>Metazoa</taxon>
        <taxon>Chordata</taxon>
        <taxon>Craniata</taxon>
        <taxon>Vertebrata</taxon>
        <taxon>Euteleostomi</taxon>
        <taxon>Mammalia</taxon>
        <taxon>Eutheria</taxon>
        <taxon>Laurasiatheria</taxon>
        <taxon>Artiodactyla</taxon>
        <taxon>Whippomorpha</taxon>
        <taxon>Cetacea</taxon>
        <taxon>Odontoceti</taxon>
        <taxon>Phocoenidae</taxon>
        <taxon>Phocoena</taxon>
    </lineage>
</organism>
<reference evidence="15" key="2">
    <citation type="submission" date="2025-08" db="UniProtKB">
        <authorList>
            <consortium name="Ensembl"/>
        </authorList>
    </citation>
    <scope>IDENTIFICATION</scope>
</reference>
<evidence type="ECO:0000256" key="4">
    <source>
        <dbReference type="ARBA" id="ARBA00022734"/>
    </source>
</evidence>
<feature type="coiled-coil region" evidence="13">
    <location>
        <begin position="107"/>
        <end position="158"/>
    </location>
</feature>
<dbReference type="PROSITE" id="PS50041">
    <property type="entry name" value="C_TYPE_LECTIN_2"/>
    <property type="match status" value="1"/>
</dbReference>
<keyword evidence="9" id="KW-1015">Disulfide bond</keyword>
<dbReference type="InterPro" id="IPR001304">
    <property type="entry name" value="C-type_lectin-like"/>
</dbReference>
<accession>A0A8C9BJD9</accession>
<dbReference type="InterPro" id="IPR016186">
    <property type="entry name" value="C-type_lectin-like/link_sf"/>
</dbReference>
<feature type="domain" description="C-type lectin" evidence="14">
    <location>
        <begin position="193"/>
        <end position="311"/>
    </location>
</feature>
<comment type="subcellular location">
    <subcellularLocation>
        <location evidence="1">Membrane</location>
        <topology evidence="1">Single-pass type II membrane protein</topology>
    </subcellularLocation>
</comment>
<evidence type="ECO:0000256" key="3">
    <source>
        <dbReference type="ARBA" id="ARBA00022692"/>
    </source>
</evidence>
<keyword evidence="3" id="KW-0812">Transmembrane</keyword>
<sequence length="348" mass="39345">VSLLPKVLHWLHITYNLLPRGVHLVLGRLLTVRAAVIFLMLVPVASVLLQAILCKSLVLGTVSDVKTNAQLLKGRVDNISTLSSEIKRNRGGVAAAGIQVQMVSASLDRMRSQIRRLETSVKEANARLQILMSSWEEVDKFNAQIPELKRDLDKARALNAKVRGLQRGLENVSQLFQQQNDILQMVSQGWKYFRGNFYYSSQVTRTWYSAQQFCLSRDSHLTSVTSESEQELLYRTAGGLLYWIGLSKAGSEGYWYWVDDLLFNKVQSVKFWIPGEPNNTGNNEHCADIKMSSLQSRNDASCDKEFLFICKQPYMPSEPCQDWPPSSNFKLQCLLNSRKCGSLLHTPG</sequence>